<reference evidence="2" key="1">
    <citation type="submission" date="2020-09" db="EMBL/GenBank/DDBJ databases">
        <title>Leviviricetes taxonomy.</title>
        <authorList>
            <person name="Stockdale S.R."/>
            <person name="Callanan J."/>
            <person name="Adriaenssens E.M."/>
            <person name="Kuhn J.H."/>
            <person name="Rumnieks J."/>
            <person name="Shkoporov A."/>
            <person name="Draper L.A."/>
            <person name="Ross P."/>
            <person name="Hill C."/>
        </authorList>
    </citation>
    <scope>NUCLEOTIDE SEQUENCE</scope>
</reference>
<dbReference type="RefSeq" id="YP_010771403.1">
    <property type="nucleotide sequence ID" value="NC_074562.1"/>
</dbReference>
<keyword evidence="1" id="KW-1133">Transmembrane helix</keyword>
<dbReference type="KEGG" id="vg:80401114"/>
<dbReference type="EMBL" id="BK014096">
    <property type="protein sequence ID" value="DAD52414.1"/>
    <property type="molecule type" value="Genomic_RNA"/>
</dbReference>
<keyword evidence="1" id="KW-0812">Transmembrane</keyword>
<dbReference type="GeneID" id="80401114"/>
<evidence type="ECO:0000313" key="2">
    <source>
        <dbReference type="EMBL" id="DAD52414.1"/>
    </source>
</evidence>
<proteinExistence type="predicted"/>
<keyword evidence="1" id="KW-0472">Membrane</keyword>
<dbReference type="Proteomes" id="UP000676863">
    <property type="component" value="Segment"/>
</dbReference>
<feature type="transmembrane region" description="Helical" evidence="1">
    <location>
        <begin position="12"/>
        <end position="39"/>
    </location>
</feature>
<keyword evidence="3" id="KW-1185">Reference proteome</keyword>
<evidence type="ECO:0008006" key="4">
    <source>
        <dbReference type="Google" id="ProtNLM"/>
    </source>
</evidence>
<name>A0A8S5L3T4_9VIRU</name>
<protein>
    <recommendedName>
        <fullName evidence="4">Transmembrane protein</fullName>
    </recommendedName>
</protein>
<gene>
    <name evidence="2" type="primary">SRR5466725_16_3</name>
</gene>
<organism evidence="2 3">
    <name type="scientific">ssRNA phage SRR5466725_16</name>
    <dbReference type="NCBI Taxonomy" id="2786414"/>
    <lineage>
        <taxon>Viruses</taxon>
        <taxon>Riboviria</taxon>
        <taxon>Orthornavirae</taxon>
        <taxon>Lenarviricota</taxon>
        <taxon>Leviviricetes</taxon>
        <taxon>Norzivirales</taxon>
        <taxon>Fiersviridae</taxon>
        <taxon>Grendvuvirus</taxon>
        <taxon>Grendvuvirus asiocola</taxon>
    </lineage>
</organism>
<evidence type="ECO:0000313" key="3">
    <source>
        <dbReference type="Proteomes" id="UP000676863"/>
    </source>
</evidence>
<evidence type="ECO:0000256" key="1">
    <source>
        <dbReference type="SAM" id="Phobius"/>
    </source>
</evidence>
<sequence>MFRPGGPNDVIFKLSVLIAYLALVITLVVGALAGTYYAVNYLLTLPVFK</sequence>
<accession>A0A8S5L3T4</accession>